<protein>
    <submittedName>
        <fullName evidence="1">Uncharacterized protein</fullName>
    </submittedName>
</protein>
<keyword evidence="2" id="KW-1185">Reference proteome</keyword>
<dbReference type="EMBL" id="CANHGI010000005">
    <property type="protein sequence ID" value="CAI5451889.1"/>
    <property type="molecule type" value="Genomic_DNA"/>
</dbReference>
<evidence type="ECO:0000313" key="2">
    <source>
        <dbReference type="Proteomes" id="UP001152747"/>
    </source>
</evidence>
<dbReference type="Proteomes" id="UP001152747">
    <property type="component" value="Unassembled WGS sequence"/>
</dbReference>
<comment type="caution">
    <text evidence="1">The sequence shown here is derived from an EMBL/GenBank/DDBJ whole genome shotgun (WGS) entry which is preliminary data.</text>
</comment>
<name>A0A9P1IX71_9PELO</name>
<organism evidence="1 2">
    <name type="scientific">Caenorhabditis angaria</name>
    <dbReference type="NCBI Taxonomy" id="860376"/>
    <lineage>
        <taxon>Eukaryota</taxon>
        <taxon>Metazoa</taxon>
        <taxon>Ecdysozoa</taxon>
        <taxon>Nematoda</taxon>
        <taxon>Chromadorea</taxon>
        <taxon>Rhabditida</taxon>
        <taxon>Rhabditina</taxon>
        <taxon>Rhabditomorpha</taxon>
        <taxon>Rhabditoidea</taxon>
        <taxon>Rhabditidae</taxon>
        <taxon>Peloderinae</taxon>
        <taxon>Caenorhabditis</taxon>
    </lineage>
</organism>
<reference evidence="1" key="1">
    <citation type="submission" date="2022-11" db="EMBL/GenBank/DDBJ databases">
        <authorList>
            <person name="Kikuchi T."/>
        </authorList>
    </citation>
    <scope>NUCLEOTIDE SEQUENCE</scope>
    <source>
        <strain evidence="1">PS1010</strain>
    </source>
</reference>
<sequence>MENGQEVFENEPKCCTFDINESGELNICKMNQETFTYLFRGYELWTSNPERSSPFLSENRKNFAIIVSVSDPMNPTRPTTKIGMVFCHDIRFQAFLNYCRRLGLIS</sequence>
<proteinExistence type="predicted"/>
<accession>A0A9P1IX71</accession>
<evidence type="ECO:0000313" key="1">
    <source>
        <dbReference type="EMBL" id="CAI5451889.1"/>
    </source>
</evidence>
<gene>
    <name evidence="1" type="ORF">CAMP_LOCUS14526</name>
</gene>
<dbReference type="AlphaFoldDB" id="A0A9P1IX71"/>